<feature type="domain" description="Teneurin-like YD-shell" evidence="3">
    <location>
        <begin position="370"/>
        <end position="431"/>
    </location>
</feature>
<keyword evidence="2" id="KW-0472">Membrane</keyword>
<keyword evidence="1" id="KW-0677">Repeat</keyword>
<evidence type="ECO:0000256" key="1">
    <source>
        <dbReference type="ARBA" id="ARBA00022737"/>
    </source>
</evidence>
<dbReference type="Pfam" id="PF05593">
    <property type="entry name" value="RHS_repeat"/>
    <property type="match status" value="1"/>
</dbReference>
<accession>A0A401ZY42</accession>
<keyword evidence="5" id="KW-1185">Reference proteome</keyword>
<dbReference type="PANTHER" id="PTHR32305">
    <property type="match status" value="1"/>
</dbReference>
<dbReference type="NCBIfam" id="TIGR03696">
    <property type="entry name" value="Rhs_assc_core"/>
    <property type="match status" value="1"/>
</dbReference>
<reference evidence="5" key="1">
    <citation type="submission" date="2018-12" db="EMBL/GenBank/DDBJ databases">
        <title>Tengunoibacter tsumagoiensis gen. nov., sp. nov., Dictyobacter kobayashii sp. nov., D. alpinus sp. nov., and D. joshuensis sp. nov. and description of Dictyobacteraceae fam. nov. within the order Ktedonobacterales isolated from Tengu-no-mugimeshi.</title>
        <authorList>
            <person name="Wang C.M."/>
            <person name="Zheng Y."/>
            <person name="Sakai Y."/>
            <person name="Toyoda A."/>
            <person name="Minakuchi Y."/>
            <person name="Abe K."/>
            <person name="Yokota A."/>
            <person name="Yabe S."/>
        </authorList>
    </citation>
    <scope>NUCLEOTIDE SEQUENCE [LARGE SCALE GENOMIC DNA]</scope>
    <source>
        <strain evidence="5">Uno3</strain>
    </source>
</reference>
<dbReference type="InterPro" id="IPR006530">
    <property type="entry name" value="YD"/>
</dbReference>
<evidence type="ECO:0000259" key="3">
    <source>
        <dbReference type="Pfam" id="PF25023"/>
    </source>
</evidence>
<dbReference type="Gene3D" id="2.180.10.10">
    <property type="entry name" value="RHS repeat-associated core"/>
    <property type="match status" value="1"/>
</dbReference>
<proteinExistence type="predicted"/>
<organism evidence="4 5">
    <name type="scientific">Tengunoibacter tsumagoiensis</name>
    <dbReference type="NCBI Taxonomy" id="2014871"/>
    <lineage>
        <taxon>Bacteria</taxon>
        <taxon>Bacillati</taxon>
        <taxon>Chloroflexota</taxon>
        <taxon>Ktedonobacteria</taxon>
        <taxon>Ktedonobacterales</taxon>
        <taxon>Dictyobacteraceae</taxon>
        <taxon>Tengunoibacter</taxon>
    </lineage>
</organism>
<evidence type="ECO:0000313" key="4">
    <source>
        <dbReference type="EMBL" id="GCE11752.1"/>
    </source>
</evidence>
<dbReference type="InterPro" id="IPR031325">
    <property type="entry name" value="RHS_repeat"/>
</dbReference>
<dbReference type="InterPro" id="IPR056823">
    <property type="entry name" value="TEN-like_YD-shell"/>
</dbReference>
<dbReference type="NCBIfam" id="TIGR01643">
    <property type="entry name" value="YD_repeat_2x"/>
    <property type="match status" value="3"/>
</dbReference>
<feature type="transmembrane region" description="Helical" evidence="2">
    <location>
        <begin position="471"/>
        <end position="489"/>
    </location>
</feature>
<comment type="caution">
    <text evidence="4">The sequence shown here is derived from an EMBL/GenBank/DDBJ whole genome shotgun (WGS) entry which is preliminary data.</text>
</comment>
<dbReference type="AlphaFoldDB" id="A0A401ZY42"/>
<evidence type="ECO:0000313" key="5">
    <source>
        <dbReference type="Proteomes" id="UP000287352"/>
    </source>
</evidence>
<feature type="transmembrane region" description="Helical" evidence="2">
    <location>
        <begin position="501"/>
        <end position="526"/>
    </location>
</feature>
<keyword evidence="2" id="KW-0812">Transmembrane</keyword>
<dbReference type="Proteomes" id="UP000287352">
    <property type="component" value="Unassembled WGS sequence"/>
</dbReference>
<dbReference type="EMBL" id="BIFR01000001">
    <property type="protein sequence ID" value="GCE11752.1"/>
    <property type="molecule type" value="Genomic_DNA"/>
</dbReference>
<dbReference type="InterPro" id="IPR050708">
    <property type="entry name" value="T6SS_VgrG/RHS"/>
</dbReference>
<keyword evidence="2" id="KW-1133">Transmembrane helix</keyword>
<name>A0A401ZY42_9CHLR</name>
<feature type="domain" description="Teneurin-like YD-shell" evidence="3">
    <location>
        <begin position="4"/>
        <end position="78"/>
    </location>
</feature>
<evidence type="ECO:0000256" key="2">
    <source>
        <dbReference type="SAM" id="Phobius"/>
    </source>
</evidence>
<dbReference type="PANTHER" id="PTHR32305:SF15">
    <property type="entry name" value="PROTEIN RHSA-RELATED"/>
    <property type="match status" value="1"/>
</dbReference>
<feature type="domain" description="Teneurin-like YD-shell" evidence="3">
    <location>
        <begin position="234"/>
        <end position="345"/>
    </location>
</feature>
<dbReference type="Pfam" id="PF25023">
    <property type="entry name" value="TEN_YD-shell"/>
    <property type="match status" value="3"/>
</dbReference>
<sequence>MGQTSLTVDALSRVSTLTDGNNHKTTYTYDNQDRVTDINYNSQSDVKYTYDDAGNVLTEQDSTGTTTFQYDVLNRLTQKKLPGGTLIKTTYDNVGNLTIYDDSTGDITYSYDTINRVTTVQEPDGAQTTYGYDHANHKTSIRYPNGTGMLMAFNTSGQETASQSGIFTSSPSNTFSTAYTNYQYTYQSGPNPTSLLQSVQYLDPITHSGTFTTSYSYSGNGLNFLLEASTKNASNSVVEDNKYGYDNNGNITSKQVQSTGLNESYSYNAASELITRTNGSGSTTYSYDGIGNLTGSTAGGTLSYNALNQTTKNGSTTYTYSGTTQSERVQVNSDTFVYGGLGLTTAKTAAGTTEYVRCSCGLLNNERTPDGKKYYYLFDGLGSVVGMTNSAGQEVNAYKYDPYGNIVSQQEQSGLNNPWKYAGGYYDPTVGRWTQRTPVGGSLQETLKGNPYVYAGNNPVNEVDPSGQSPALLLGVVGGAALGAFAGVWSGIQNRDTPKDLAIDVACGALTGAVTGALAATLGPLLGPSATALTDTLGGGAGAELAGFAFKEFLPAANGGFAGTACTLFAKQAFD</sequence>
<gene>
    <name evidence="4" type="ORF">KTT_16110</name>
</gene>
<dbReference type="InterPro" id="IPR022385">
    <property type="entry name" value="Rhs_assc_core"/>
</dbReference>
<protein>
    <recommendedName>
        <fullName evidence="3">Teneurin-like YD-shell domain-containing protein</fullName>
    </recommendedName>
</protein>